<evidence type="ECO:0000313" key="1">
    <source>
        <dbReference type="EMBL" id="SDH82255.1"/>
    </source>
</evidence>
<evidence type="ECO:0000313" key="2">
    <source>
        <dbReference type="Proteomes" id="UP000199050"/>
    </source>
</evidence>
<organism evidence="1 2">
    <name type="scientific">Paenibacillus typhae</name>
    <dbReference type="NCBI Taxonomy" id="1174501"/>
    <lineage>
        <taxon>Bacteria</taxon>
        <taxon>Bacillati</taxon>
        <taxon>Bacillota</taxon>
        <taxon>Bacilli</taxon>
        <taxon>Bacillales</taxon>
        <taxon>Paenibacillaceae</taxon>
        <taxon>Paenibacillus</taxon>
    </lineage>
</organism>
<name>A0A1G8FJH1_9BACL</name>
<dbReference type="AlphaFoldDB" id="A0A1G8FJH1"/>
<reference evidence="2" key="1">
    <citation type="submission" date="2016-10" db="EMBL/GenBank/DDBJ databases">
        <authorList>
            <person name="Varghese N."/>
            <person name="Submissions S."/>
        </authorList>
    </citation>
    <scope>NUCLEOTIDE SEQUENCE [LARGE SCALE GENOMIC DNA]</scope>
    <source>
        <strain evidence="2">CGMCC 1.11012</strain>
    </source>
</reference>
<dbReference type="PROSITE" id="PS51257">
    <property type="entry name" value="PROKAR_LIPOPROTEIN"/>
    <property type="match status" value="1"/>
</dbReference>
<accession>A0A1G8FJH1</accession>
<dbReference type="EMBL" id="FNDX01000001">
    <property type="protein sequence ID" value="SDH82255.1"/>
    <property type="molecule type" value="Genomic_DNA"/>
</dbReference>
<dbReference type="RefSeq" id="WP_090711396.1">
    <property type="nucleotide sequence ID" value="NZ_CBCSKY010000007.1"/>
</dbReference>
<proteinExistence type="predicted"/>
<protein>
    <submittedName>
        <fullName evidence="1">Uncharacterized protein</fullName>
    </submittedName>
</protein>
<dbReference type="OrthoDB" id="2613766at2"/>
<gene>
    <name evidence="1" type="ORF">SAMN05216192_101260</name>
</gene>
<dbReference type="STRING" id="1174501.SAMN05216192_101260"/>
<dbReference type="Proteomes" id="UP000199050">
    <property type="component" value="Unassembled WGS sequence"/>
</dbReference>
<keyword evidence="2" id="KW-1185">Reference proteome</keyword>
<sequence length="105" mass="12132">MKKLLSIISVCFLFIGCSNDNVNSSNHLSNSDPVTWLTIDGNKYFYTTTYDSMDETTLVDTGNVTDSEDGIQPGLNIYKSNLFEDRYFIKSQDYETAWREYKLRD</sequence>